<evidence type="ECO:0000256" key="1">
    <source>
        <dbReference type="SAM" id="MobiDB-lite"/>
    </source>
</evidence>
<feature type="region of interest" description="Disordered" evidence="1">
    <location>
        <begin position="460"/>
        <end position="501"/>
    </location>
</feature>
<feature type="domain" description="Agenet" evidence="2">
    <location>
        <begin position="554"/>
        <end position="617"/>
    </location>
</feature>
<feature type="compositionally biased region" description="Polar residues" evidence="1">
    <location>
        <begin position="775"/>
        <end position="789"/>
    </location>
</feature>
<dbReference type="InterPro" id="IPR055274">
    <property type="entry name" value="SWO1"/>
</dbReference>
<organism evidence="3 4">
    <name type="scientific">Ceratodon purpureus</name>
    <name type="common">Fire moss</name>
    <name type="synonym">Dicranum purpureum</name>
    <dbReference type="NCBI Taxonomy" id="3225"/>
    <lineage>
        <taxon>Eukaryota</taxon>
        <taxon>Viridiplantae</taxon>
        <taxon>Streptophyta</taxon>
        <taxon>Embryophyta</taxon>
        <taxon>Bryophyta</taxon>
        <taxon>Bryophytina</taxon>
        <taxon>Bryopsida</taxon>
        <taxon>Dicranidae</taxon>
        <taxon>Pseudoditrichales</taxon>
        <taxon>Ditrichaceae</taxon>
        <taxon>Ceratodon</taxon>
    </lineage>
</organism>
<feature type="compositionally biased region" description="Polar residues" evidence="1">
    <location>
        <begin position="463"/>
        <end position="480"/>
    </location>
</feature>
<feature type="region of interest" description="Disordered" evidence="1">
    <location>
        <begin position="249"/>
        <end position="285"/>
    </location>
</feature>
<accession>A0A8T0I610</accession>
<evidence type="ECO:0000313" key="4">
    <source>
        <dbReference type="Proteomes" id="UP000822688"/>
    </source>
</evidence>
<keyword evidence="4" id="KW-1185">Reference proteome</keyword>
<feature type="domain" description="Agenet" evidence="2">
    <location>
        <begin position="650"/>
        <end position="708"/>
    </location>
</feature>
<dbReference type="PANTHER" id="PTHR48429">
    <property type="entry name" value="AGENET DOMAIN-CONTAINING PROTEIN"/>
    <property type="match status" value="1"/>
</dbReference>
<reference evidence="3" key="1">
    <citation type="submission" date="2020-06" db="EMBL/GenBank/DDBJ databases">
        <title>WGS assembly of Ceratodon purpureus strain R40.</title>
        <authorList>
            <person name="Carey S.B."/>
            <person name="Jenkins J."/>
            <person name="Shu S."/>
            <person name="Lovell J.T."/>
            <person name="Sreedasyam A."/>
            <person name="Maumus F."/>
            <person name="Tiley G.P."/>
            <person name="Fernandez-Pozo N."/>
            <person name="Barry K."/>
            <person name="Chen C."/>
            <person name="Wang M."/>
            <person name="Lipzen A."/>
            <person name="Daum C."/>
            <person name="Saski C.A."/>
            <person name="Payton A.C."/>
            <person name="Mcbreen J.C."/>
            <person name="Conrad R.E."/>
            <person name="Kollar L.M."/>
            <person name="Olsson S."/>
            <person name="Huttunen S."/>
            <person name="Landis J.B."/>
            <person name="Wickett N.J."/>
            <person name="Johnson M.G."/>
            <person name="Rensing S.A."/>
            <person name="Grimwood J."/>
            <person name="Schmutz J."/>
            <person name="Mcdaniel S.F."/>
        </authorList>
    </citation>
    <scope>NUCLEOTIDE SEQUENCE</scope>
    <source>
        <strain evidence="3">R40</strain>
    </source>
</reference>
<dbReference type="InterPro" id="IPR014002">
    <property type="entry name" value="Agenet_dom_plant"/>
</dbReference>
<feature type="region of interest" description="Disordered" evidence="1">
    <location>
        <begin position="711"/>
        <end position="801"/>
    </location>
</feature>
<comment type="caution">
    <text evidence="3">The sequence shown here is derived from an EMBL/GenBank/DDBJ whole genome shotgun (WGS) entry which is preliminary data.</text>
</comment>
<dbReference type="SMART" id="SM00743">
    <property type="entry name" value="Agenet"/>
    <property type="match status" value="2"/>
</dbReference>
<feature type="compositionally biased region" description="Polar residues" evidence="1">
    <location>
        <begin position="260"/>
        <end position="272"/>
    </location>
</feature>
<dbReference type="Proteomes" id="UP000822688">
    <property type="component" value="Chromosome 4"/>
</dbReference>
<proteinExistence type="predicted"/>
<feature type="non-terminal residue" evidence="3">
    <location>
        <position position="903"/>
    </location>
</feature>
<dbReference type="PANTHER" id="PTHR48429:SF1">
    <property type="entry name" value="AGENET DOMAIN-CONTAINING PROTEIN"/>
    <property type="match status" value="1"/>
</dbReference>
<dbReference type="InterPro" id="IPR008395">
    <property type="entry name" value="Agenet-like_dom"/>
</dbReference>
<dbReference type="EMBL" id="CM026424">
    <property type="protein sequence ID" value="KAG0578445.1"/>
    <property type="molecule type" value="Genomic_DNA"/>
</dbReference>
<name>A0A8T0I610_CERPU</name>
<dbReference type="Pfam" id="PF05641">
    <property type="entry name" value="Agenet"/>
    <property type="match status" value="1"/>
</dbReference>
<evidence type="ECO:0000313" key="3">
    <source>
        <dbReference type="EMBL" id="KAG0578445.1"/>
    </source>
</evidence>
<sequence length="903" mass="99661">MFRNFCCNKFPIPSVRLIRRTYLSEDVNPGGVPVAAGNNIEDGGSLENIVSSESEKTHVVSSPMNTSKKQSVNIAHLDTTYSADSESETIKFTSSEDKRSSHVVQAPLSTPIEAPVSDTHFLVNPPAQDVYVSSQMTPTRKSISQVNTRDVTLGHSEVITPTTSSSLNHHSTFAVQGIPLQSLDQTGLCTPDPVPTQSVETIPIELNVPTAESVQTQPLYSDAVSSPFGTTPPKESPKVHTTTAPVNVTNKEEKPRVASLNVNSNGKAGTSRQKSKKKKVRMQQDARTVVFVRSDTRVAYNGPQYAHSSELPLPQDGTQHNTMPNVINPSLYNFANTQSTQAFMRQETDRHLMQAQTTAQEAMVSATSALAQSHYEWSQMQNQIFCPGNSQRARSHLTIMREAQIASISATVAAAAVVAKAAVEAARAIQEASKELDGLSQPNFGQSGFARSAEMPAYRQGLSEMTSCQPQKFENPSKVNTAGHRKKDKLRASSAPKDEVKINDRTQQIDLQCLSHAEVRDPKAEPSQPKASDLLGHSDQKGAGVVRFTKGASSGDESDEAVEVMTEEVGLQGGWFVAKVLMKTDKEAFVQYNELFRDDGCTPCRNLFPLSSIREEDAYGKIQHGDRRWMRPMHPSSKSWKRHRSSMVPQTWTVGNHVDAFSKGGWWEGVIVEIDKTDNTNITIHFPGEKGIKVVKTWDIRPSLIWAGDDWRPWNENSAKEDEPPSKRPKLDCDKVKTKREESIGKDKPLKKPVEDCKPNSDPSGPRVSRRSSEAQKNTGRAFKTNMSTKKCHKQTVRPSRQPRILSTWGNLSASKKTTGSCPSSTSLAARTGTIYTRLQHKIEAEKRKNLRKLVASKVIGKGVKTISTRSDTMKLRPKTVQTKLLKALKKTSHQKVPRLSQK</sequence>
<feature type="compositionally biased region" description="Basic and acidic residues" evidence="1">
    <location>
        <begin position="711"/>
        <end position="759"/>
    </location>
</feature>
<protein>
    <recommendedName>
        <fullName evidence="2">Agenet domain-containing protein</fullName>
    </recommendedName>
</protein>
<dbReference type="AlphaFoldDB" id="A0A8T0I610"/>
<feature type="region of interest" description="Disordered" evidence="1">
    <location>
        <begin position="517"/>
        <end position="541"/>
    </location>
</feature>
<gene>
    <name evidence="3" type="ORF">KC19_4G023200</name>
</gene>
<evidence type="ECO:0000259" key="2">
    <source>
        <dbReference type="SMART" id="SM00743"/>
    </source>
</evidence>